<gene>
    <name evidence="3" type="ORF">WJX72_007448</name>
</gene>
<organism evidence="3 4">
    <name type="scientific">[Myrmecia] bisecta</name>
    <dbReference type="NCBI Taxonomy" id="41462"/>
    <lineage>
        <taxon>Eukaryota</taxon>
        <taxon>Viridiplantae</taxon>
        <taxon>Chlorophyta</taxon>
        <taxon>core chlorophytes</taxon>
        <taxon>Trebouxiophyceae</taxon>
        <taxon>Trebouxiales</taxon>
        <taxon>Trebouxiaceae</taxon>
        <taxon>Myrmecia</taxon>
    </lineage>
</organism>
<accession>A0AAW1R7U4</accession>
<dbReference type="Gene3D" id="2.160.20.120">
    <property type="match status" value="1"/>
</dbReference>
<protein>
    <recommendedName>
        <fullName evidence="2">Putative auto-transporter adhesin head GIN domain-containing protein</fullName>
    </recommendedName>
</protein>
<evidence type="ECO:0000313" key="3">
    <source>
        <dbReference type="EMBL" id="KAK9829706.1"/>
    </source>
</evidence>
<dbReference type="Proteomes" id="UP001489004">
    <property type="component" value="Unassembled WGS sequence"/>
</dbReference>
<proteinExistence type="predicted"/>
<evidence type="ECO:0000259" key="2">
    <source>
        <dbReference type="Pfam" id="PF10988"/>
    </source>
</evidence>
<evidence type="ECO:0000313" key="4">
    <source>
        <dbReference type="Proteomes" id="UP001489004"/>
    </source>
</evidence>
<feature type="signal peptide" evidence="1">
    <location>
        <begin position="1"/>
        <end position="19"/>
    </location>
</feature>
<dbReference type="InterPro" id="IPR021255">
    <property type="entry name" value="DUF2807"/>
</dbReference>
<keyword evidence="1" id="KW-0732">Signal</keyword>
<evidence type="ECO:0000256" key="1">
    <source>
        <dbReference type="SAM" id="SignalP"/>
    </source>
</evidence>
<dbReference type="EMBL" id="JALJOR010000001">
    <property type="protein sequence ID" value="KAK9829706.1"/>
    <property type="molecule type" value="Genomic_DNA"/>
</dbReference>
<comment type="caution">
    <text evidence="3">The sequence shown here is derived from an EMBL/GenBank/DDBJ whole genome shotgun (WGS) entry which is preliminary data.</text>
</comment>
<name>A0AAW1R7U4_9CHLO</name>
<sequence length="202" mass="21068">MRRGFLTALALVSATAVAGDPTTRQLSPFHTVQVNVPFNTLIQPATGNTYSVSIDAEQAVKDKFRATLLNNILALDIYGSIQTSQPVLITVILPASQLQEVDVSSSAQVSVAGGFSANPFTATNTGSSRLSFLGLNAPTVNVQYSGQGSGSVVVDAANRNVRITGSSVGSGGVKYNRGQCNVQGTFPASICKQDPNLRIPPQ</sequence>
<dbReference type="Pfam" id="PF10988">
    <property type="entry name" value="DUF2807"/>
    <property type="match status" value="1"/>
</dbReference>
<dbReference type="AlphaFoldDB" id="A0AAW1R7U4"/>
<keyword evidence="4" id="KW-1185">Reference proteome</keyword>
<reference evidence="3 4" key="1">
    <citation type="journal article" date="2024" name="Nat. Commun.">
        <title>Phylogenomics reveals the evolutionary origins of lichenization in chlorophyte algae.</title>
        <authorList>
            <person name="Puginier C."/>
            <person name="Libourel C."/>
            <person name="Otte J."/>
            <person name="Skaloud P."/>
            <person name="Haon M."/>
            <person name="Grisel S."/>
            <person name="Petersen M."/>
            <person name="Berrin J.G."/>
            <person name="Delaux P.M."/>
            <person name="Dal Grande F."/>
            <person name="Keller J."/>
        </authorList>
    </citation>
    <scope>NUCLEOTIDE SEQUENCE [LARGE SCALE GENOMIC DNA]</scope>
    <source>
        <strain evidence="3 4">SAG 2043</strain>
    </source>
</reference>
<feature type="domain" description="Putative auto-transporter adhesin head GIN" evidence="2">
    <location>
        <begin position="29"/>
        <end position="168"/>
    </location>
</feature>
<feature type="chain" id="PRO_5043441467" description="Putative auto-transporter adhesin head GIN domain-containing protein" evidence="1">
    <location>
        <begin position="20"/>
        <end position="202"/>
    </location>
</feature>